<organism evidence="3">
    <name type="scientific">Haemonchus placei</name>
    <name type="common">Barber's pole worm</name>
    <dbReference type="NCBI Taxonomy" id="6290"/>
    <lineage>
        <taxon>Eukaryota</taxon>
        <taxon>Metazoa</taxon>
        <taxon>Ecdysozoa</taxon>
        <taxon>Nematoda</taxon>
        <taxon>Chromadorea</taxon>
        <taxon>Rhabditida</taxon>
        <taxon>Rhabditina</taxon>
        <taxon>Rhabditomorpha</taxon>
        <taxon>Strongyloidea</taxon>
        <taxon>Trichostrongylidae</taxon>
        <taxon>Haemonchus</taxon>
    </lineage>
</organism>
<evidence type="ECO:0000313" key="3">
    <source>
        <dbReference type="WBParaSite" id="HPLM_0000230101-mRNA-1"/>
    </source>
</evidence>
<keyword evidence="2" id="KW-1185">Reference proteome</keyword>
<accession>A0A0N4VYD0</accession>
<dbReference type="WBParaSite" id="HPLM_0000230101-mRNA-1">
    <property type="protein sequence ID" value="HPLM_0000230101-mRNA-1"/>
    <property type="gene ID" value="HPLM_0000230101"/>
</dbReference>
<evidence type="ECO:0000313" key="1">
    <source>
        <dbReference type="EMBL" id="VDO14003.1"/>
    </source>
</evidence>
<dbReference type="Proteomes" id="UP000268014">
    <property type="component" value="Unassembled WGS sequence"/>
</dbReference>
<protein>
    <submittedName>
        <fullName evidence="3">BRO1 domain-containing protein</fullName>
    </submittedName>
</protein>
<dbReference type="AlphaFoldDB" id="A0A0N4VYD0"/>
<dbReference type="EMBL" id="UZAF01004447">
    <property type="protein sequence ID" value="VDO14003.1"/>
    <property type="molecule type" value="Genomic_DNA"/>
</dbReference>
<gene>
    <name evidence="1" type="ORF">HPLM_LOCUS2298</name>
</gene>
<reference evidence="1 2" key="2">
    <citation type="submission" date="2018-11" db="EMBL/GenBank/DDBJ databases">
        <authorList>
            <consortium name="Pathogen Informatics"/>
        </authorList>
    </citation>
    <scope>NUCLEOTIDE SEQUENCE [LARGE SCALE GENOMIC DNA]</scope>
    <source>
        <strain evidence="1 2">MHpl1</strain>
    </source>
</reference>
<sequence>MLAGVHLHKASSNPVLINNSPVLNSLKVAVQGTKMMWEIASPEQRARSFVTIFATLQGGYEMMCHSYQVLAANVNMIQEVPPPFEGMNGFVNGFAPIAVPYGVPPPNVGILSPASSTALGEEMSRTCLRLSNWLVDSPQLVSAIPPECRQSRLWMRLEAAGRELMGCDIVGSLLVVATEVSPALGKAHRKLGDWAFSSAETAGDEKDKLLFYKNYRVLLGENVSESALDGLWKALNTASSVAHLRESVVAAMPNDLVIAERFTQH</sequence>
<proteinExistence type="predicted"/>
<evidence type="ECO:0000313" key="2">
    <source>
        <dbReference type="Proteomes" id="UP000268014"/>
    </source>
</evidence>
<dbReference type="OrthoDB" id="10361644at2759"/>
<reference evidence="3" key="1">
    <citation type="submission" date="2017-02" db="UniProtKB">
        <authorList>
            <consortium name="WormBaseParasite"/>
        </authorList>
    </citation>
    <scope>IDENTIFICATION</scope>
</reference>
<dbReference type="STRING" id="6290.A0A0N4VYD0"/>
<name>A0A0N4VYD0_HAEPC</name>